<accession>A0A3B0Z5Z7</accession>
<feature type="region of interest" description="Disordered" evidence="1">
    <location>
        <begin position="1"/>
        <end position="28"/>
    </location>
</feature>
<name>A0A3B0Z5Z7_9ZZZZ</name>
<dbReference type="AlphaFoldDB" id="A0A3B0Z5Z7"/>
<proteinExistence type="predicted"/>
<reference evidence="2" key="1">
    <citation type="submission" date="2018-06" db="EMBL/GenBank/DDBJ databases">
        <authorList>
            <person name="Zhirakovskaya E."/>
        </authorList>
    </citation>
    <scope>NUCLEOTIDE SEQUENCE</scope>
</reference>
<feature type="non-terminal residue" evidence="2">
    <location>
        <position position="50"/>
    </location>
</feature>
<evidence type="ECO:0000256" key="1">
    <source>
        <dbReference type="SAM" id="MobiDB-lite"/>
    </source>
</evidence>
<organism evidence="2">
    <name type="scientific">hydrothermal vent metagenome</name>
    <dbReference type="NCBI Taxonomy" id="652676"/>
    <lineage>
        <taxon>unclassified sequences</taxon>
        <taxon>metagenomes</taxon>
        <taxon>ecological metagenomes</taxon>
    </lineage>
</organism>
<sequence length="50" mass="5470">MGYHLERAAPASVNRSFRVERSSKRTPNADSRLAIRRLTVATGTAIKDAA</sequence>
<gene>
    <name evidence="2" type="ORF">MNBD_GAMMA16-563</name>
</gene>
<evidence type="ECO:0000313" key="2">
    <source>
        <dbReference type="EMBL" id="VAW86971.1"/>
    </source>
</evidence>
<protein>
    <submittedName>
        <fullName evidence="2">Uncharacterized protein</fullName>
    </submittedName>
</protein>
<dbReference type="EMBL" id="UOFO01000109">
    <property type="protein sequence ID" value="VAW86971.1"/>
    <property type="molecule type" value="Genomic_DNA"/>
</dbReference>